<evidence type="ECO:0000256" key="1">
    <source>
        <dbReference type="SAM" id="MobiDB-lite"/>
    </source>
</evidence>
<protein>
    <submittedName>
        <fullName evidence="4">Long-chain-fatty-acid-CoA ligase</fullName>
    </submittedName>
</protein>
<dbReference type="PANTHER" id="PTHR24096:SF323">
    <property type="entry name" value="BLR3536 PROTEIN"/>
    <property type="match status" value="1"/>
</dbReference>
<dbReference type="GO" id="GO:0016405">
    <property type="term" value="F:CoA-ligase activity"/>
    <property type="evidence" value="ECO:0007669"/>
    <property type="project" value="TreeGrafter"/>
</dbReference>
<feature type="region of interest" description="Disordered" evidence="1">
    <location>
        <begin position="161"/>
        <end position="183"/>
    </location>
</feature>
<gene>
    <name evidence="4" type="ORF">R1CP_01275</name>
</gene>
<evidence type="ECO:0000313" key="4">
    <source>
        <dbReference type="EMBL" id="ANS25008.1"/>
    </source>
</evidence>
<dbReference type="AlphaFoldDB" id="A0A1B1JXD8"/>
<evidence type="ECO:0000259" key="3">
    <source>
        <dbReference type="Pfam" id="PF13193"/>
    </source>
</evidence>
<dbReference type="InterPro" id="IPR042099">
    <property type="entry name" value="ANL_N_sf"/>
</dbReference>
<name>A0A1B1JXD8_RHOOP</name>
<dbReference type="InterPro" id="IPR000873">
    <property type="entry name" value="AMP-dep_synth/lig_dom"/>
</dbReference>
<dbReference type="EMBL" id="CP009111">
    <property type="protein sequence ID" value="ANS25008.1"/>
    <property type="molecule type" value="Genomic_DNA"/>
</dbReference>
<dbReference type="Pfam" id="PF13193">
    <property type="entry name" value="AMP-binding_C"/>
    <property type="match status" value="1"/>
</dbReference>
<evidence type="ECO:0000313" key="5">
    <source>
        <dbReference type="Proteomes" id="UP000186108"/>
    </source>
</evidence>
<feature type="domain" description="AMP-dependent synthetase/ligase" evidence="2">
    <location>
        <begin position="6"/>
        <end position="359"/>
    </location>
</feature>
<dbReference type="RefSeq" id="WP_065488575.1">
    <property type="nucleotide sequence ID" value="NZ_CP009111.1"/>
</dbReference>
<evidence type="ECO:0000259" key="2">
    <source>
        <dbReference type="Pfam" id="PF00501"/>
    </source>
</evidence>
<proteinExistence type="predicted"/>
<keyword evidence="4" id="KW-0436">Ligase</keyword>
<dbReference type="PANTHER" id="PTHR24096">
    <property type="entry name" value="LONG-CHAIN-FATTY-ACID--COA LIGASE"/>
    <property type="match status" value="1"/>
</dbReference>
<dbReference type="Proteomes" id="UP000186108">
    <property type="component" value="Chromosome"/>
</dbReference>
<dbReference type="InterPro" id="IPR025110">
    <property type="entry name" value="AMP-bd_C"/>
</dbReference>
<dbReference type="PROSITE" id="PS00455">
    <property type="entry name" value="AMP_BINDING"/>
    <property type="match status" value="1"/>
</dbReference>
<sequence>MYPGAHAATTPDKPAVIMAGTGQTVTFAELEFRSIRIARHLHARGLRRGDHVAVLATNTPAIFDIYWAAMRSGLYLTMANWHLTPPEIAYIVEDCGAKALIVDAALDAVARELPALTPATEHRLAFAGTIPGYDSLDTAAAAESDVPLPDQPRGADMLYSSGTTGRPKGIKPELPARQIQDPGDTMTGMNATVWGVTPDTVYLSPAPLYHAAPLRTCASVQALGGTVVVMDRFDAEQALAHIEQYRVTYSQWVPTMFVRMLKLPAETRQKYDVSSLRVAVHAAAPCPVEVKRQMIEWWGPILSEYYSSTELNGMTLVNSDEWLRKPGTVGRAALGVAHICGDDGADLAPGEIGTLYFERDTLPFEYHNAPAKTRDAQHPPHPTWTTTGDVGYLDEDGYLFLTDRKSFMIISGGVNIYPQEIENTLTGHPTVLDVAVIGIPDEEMGESVLAVVQTVPGVTGDDALAGELLDRVRGRLARFKVPRNVVFSDDLPRTPTGKLVKGTLRERYSAQVPARAVPA</sequence>
<reference evidence="4 5" key="1">
    <citation type="submission" date="2014-07" db="EMBL/GenBank/DDBJ databases">
        <authorList>
            <person name="Zhang J.E."/>
            <person name="Yang H."/>
            <person name="Guo J."/>
            <person name="Deng Z."/>
            <person name="Luo H."/>
            <person name="Luo M."/>
            <person name="Zhao B."/>
        </authorList>
    </citation>
    <scope>NUCLEOTIDE SEQUENCE [LARGE SCALE GENOMIC DNA]</scope>
    <source>
        <strain evidence="4 5">1CP</strain>
    </source>
</reference>
<accession>A0A1B1JXD8</accession>
<dbReference type="Gene3D" id="3.40.50.12780">
    <property type="entry name" value="N-terminal domain of ligase-like"/>
    <property type="match status" value="1"/>
</dbReference>
<dbReference type="InterPro" id="IPR045851">
    <property type="entry name" value="AMP-bd_C_sf"/>
</dbReference>
<dbReference type="PATRIC" id="fig|37919.13.peg.259"/>
<feature type="domain" description="AMP-binding enzyme C-terminal" evidence="3">
    <location>
        <begin position="420"/>
        <end position="498"/>
    </location>
</feature>
<dbReference type="InterPro" id="IPR020845">
    <property type="entry name" value="AMP-binding_CS"/>
</dbReference>
<dbReference type="Gene3D" id="3.30.300.30">
    <property type="match status" value="1"/>
</dbReference>
<dbReference type="SUPFAM" id="SSF56801">
    <property type="entry name" value="Acetyl-CoA synthetase-like"/>
    <property type="match status" value="1"/>
</dbReference>
<organism evidence="4 5">
    <name type="scientific">Rhodococcus opacus</name>
    <name type="common">Nocardia opaca</name>
    <dbReference type="NCBI Taxonomy" id="37919"/>
    <lineage>
        <taxon>Bacteria</taxon>
        <taxon>Bacillati</taxon>
        <taxon>Actinomycetota</taxon>
        <taxon>Actinomycetes</taxon>
        <taxon>Mycobacteriales</taxon>
        <taxon>Nocardiaceae</taxon>
        <taxon>Rhodococcus</taxon>
    </lineage>
</organism>
<dbReference type="Pfam" id="PF00501">
    <property type="entry name" value="AMP-binding"/>
    <property type="match status" value="1"/>
</dbReference>